<evidence type="ECO:0000313" key="2">
    <source>
        <dbReference type="EMBL" id="KDN50348.1"/>
    </source>
</evidence>
<dbReference type="RefSeq" id="XP_013244473.1">
    <property type="nucleotide sequence ID" value="XM_013389019.1"/>
</dbReference>
<protein>
    <submittedName>
        <fullName evidence="2">Uncharacterized protein</fullName>
    </submittedName>
</protein>
<dbReference type="GeneID" id="25267679"/>
<feature type="non-terminal residue" evidence="2">
    <location>
        <position position="1"/>
    </location>
</feature>
<comment type="caution">
    <text evidence="2">The sequence shown here is derived from an EMBL/GenBank/DDBJ whole genome shotgun (WGS) entry which is preliminary data.</text>
</comment>
<sequence>EENLDRILEARNEAADHVRGRGAALLARLDRMFFEGSISVKENAMRADLFAALARIDELAIEKILTACAAIVALPDDGERPYACWAQRLLREQPADDPVLLRTIATDAEWQSLALQLHFTLDKFATSNVISARTAPLDMELEAYDAHVGRTWTTLRERKLASTDSKLALSRHDNVFRLKTTPFSSNAASRRSNRRSSAASSPLHSRRPSKADLTAHSTPSS</sequence>
<dbReference type="InParanoid" id="A0A066WCX1"/>
<evidence type="ECO:0000313" key="3">
    <source>
        <dbReference type="Proteomes" id="UP000027361"/>
    </source>
</evidence>
<evidence type="ECO:0000256" key="1">
    <source>
        <dbReference type="SAM" id="MobiDB-lite"/>
    </source>
</evidence>
<feature type="region of interest" description="Disordered" evidence="1">
    <location>
        <begin position="182"/>
        <end position="221"/>
    </location>
</feature>
<dbReference type="HOGENOM" id="CLU_1253317_0_0_1"/>
<name>A0A066WCX1_TILAU</name>
<dbReference type="AlphaFoldDB" id="A0A066WCX1"/>
<dbReference type="OrthoDB" id="2134446at2759"/>
<keyword evidence="3" id="KW-1185">Reference proteome</keyword>
<proteinExistence type="predicted"/>
<reference evidence="2 3" key="1">
    <citation type="submission" date="2014-05" db="EMBL/GenBank/DDBJ databases">
        <title>Draft genome sequence of a rare smut relative, Tilletiaria anomala UBC 951.</title>
        <authorList>
            <consortium name="DOE Joint Genome Institute"/>
            <person name="Toome M."/>
            <person name="Kuo A."/>
            <person name="Henrissat B."/>
            <person name="Lipzen A."/>
            <person name="Tritt A."/>
            <person name="Yoshinaga Y."/>
            <person name="Zane M."/>
            <person name="Barry K."/>
            <person name="Grigoriev I.V."/>
            <person name="Spatafora J.W."/>
            <person name="Aimea M.C."/>
        </authorList>
    </citation>
    <scope>NUCLEOTIDE SEQUENCE [LARGE SCALE GENOMIC DNA]</scope>
    <source>
        <strain evidence="2 3">UBC 951</strain>
    </source>
</reference>
<dbReference type="Proteomes" id="UP000027361">
    <property type="component" value="Unassembled WGS sequence"/>
</dbReference>
<feature type="compositionally biased region" description="Low complexity" evidence="1">
    <location>
        <begin position="184"/>
        <end position="201"/>
    </location>
</feature>
<organism evidence="2 3">
    <name type="scientific">Tilletiaria anomala (strain ATCC 24038 / CBS 436.72 / UBC 951)</name>
    <dbReference type="NCBI Taxonomy" id="1037660"/>
    <lineage>
        <taxon>Eukaryota</taxon>
        <taxon>Fungi</taxon>
        <taxon>Dikarya</taxon>
        <taxon>Basidiomycota</taxon>
        <taxon>Ustilaginomycotina</taxon>
        <taxon>Exobasidiomycetes</taxon>
        <taxon>Georgefischeriales</taxon>
        <taxon>Tilletiariaceae</taxon>
        <taxon>Tilletiaria</taxon>
    </lineage>
</organism>
<dbReference type="EMBL" id="JMSN01000019">
    <property type="protein sequence ID" value="KDN50348.1"/>
    <property type="molecule type" value="Genomic_DNA"/>
</dbReference>
<accession>A0A066WCX1</accession>
<gene>
    <name evidence="2" type="ORF">K437DRAFT_64853</name>
</gene>